<dbReference type="InterPro" id="IPR011992">
    <property type="entry name" value="EF-hand-dom_pair"/>
</dbReference>
<protein>
    <recommendedName>
        <fullName evidence="3">EF-hand domain-containing protein</fullName>
    </recommendedName>
</protein>
<accession>A0A8I6RPG6</accession>
<dbReference type="PROSITE" id="PS50222">
    <property type="entry name" value="EF_HAND_2"/>
    <property type="match status" value="2"/>
</dbReference>
<keyword evidence="5" id="KW-1185">Reference proteome</keyword>
<evidence type="ECO:0000256" key="1">
    <source>
        <dbReference type="ARBA" id="ARBA00022723"/>
    </source>
</evidence>
<dbReference type="KEGG" id="clec:106666215"/>
<dbReference type="RefSeq" id="XP_014248734.1">
    <property type="nucleotide sequence ID" value="XM_014393248.2"/>
</dbReference>
<dbReference type="FunFam" id="1.10.238.10:FF:000003">
    <property type="entry name" value="Calmodulin A"/>
    <property type="match status" value="1"/>
</dbReference>
<evidence type="ECO:0000259" key="3">
    <source>
        <dbReference type="PROSITE" id="PS50222"/>
    </source>
</evidence>
<feature type="domain" description="EF-hand" evidence="3">
    <location>
        <begin position="113"/>
        <end position="148"/>
    </location>
</feature>
<dbReference type="GO" id="GO:0005509">
    <property type="term" value="F:calcium ion binding"/>
    <property type="evidence" value="ECO:0007669"/>
    <property type="project" value="InterPro"/>
</dbReference>
<dbReference type="Proteomes" id="UP000494040">
    <property type="component" value="Unassembled WGS sequence"/>
</dbReference>
<dbReference type="GeneID" id="106666215"/>
<dbReference type="Gene3D" id="1.10.238.10">
    <property type="entry name" value="EF-hand"/>
    <property type="match status" value="2"/>
</dbReference>
<dbReference type="SUPFAM" id="SSF47473">
    <property type="entry name" value="EF-hand"/>
    <property type="match status" value="1"/>
</dbReference>
<dbReference type="EnsemblMetazoa" id="XM_014393247.1">
    <property type="protein sequence ID" value="XP_014248733.1"/>
    <property type="gene ID" value="LOC106666215"/>
</dbReference>
<keyword evidence="2" id="KW-0677">Repeat</keyword>
<proteinExistence type="predicted"/>
<dbReference type="InterPro" id="IPR002048">
    <property type="entry name" value="EF_hand_dom"/>
</dbReference>
<evidence type="ECO:0000256" key="2">
    <source>
        <dbReference type="ARBA" id="ARBA00022737"/>
    </source>
</evidence>
<evidence type="ECO:0000313" key="5">
    <source>
        <dbReference type="Proteomes" id="UP000494040"/>
    </source>
</evidence>
<organism evidence="4 5">
    <name type="scientific">Cimex lectularius</name>
    <name type="common">Bed bug</name>
    <name type="synonym">Acanthia lectularia</name>
    <dbReference type="NCBI Taxonomy" id="79782"/>
    <lineage>
        <taxon>Eukaryota</taxon>
        <taxon>Metazoa</taxon>
        <taxon>Ecdysozoa</taxon>
        <taxon>Arthropoda</taxon>
        <taxon>Hexapoda</taxon>
        <taxon>Insecta</taxon>
        <taxon>Pterygota</taxon>
        <taxon>Neoptera</taxon>
        <taxon>Paraneoptera</taxon>
        <taxon>Hemiptera</taxon>
        <taxon>Heteroptera</taxon>
        <taxon>Panheteroptera</taxon>
        <taxon>Cimicomorpha</taxon>
        <taxon>Cimicidae</taxon>
        <taxon>Cimex</taxon>
    </lineage>
</organism>
<dbReference type="OrthoDB" id="343296at2759"/>
<reference evidence="4" key="1">
    <citation type="submission" date="2022-01" db="UniProtKB">
        <authorList>
            <consortium name="EnsemblMetazoa"/>
        </authorList>
    </citation>
    <scope>IDENTIFICATION</scope>
</reference>
<dbReference type="EnsemblMetazoa" id="XM_014393248.2">
    <property type="protein sequence ID" value="XP_014248734.1"/>
    <property type="gene ID" value="LOC106666215"/>
</dbReference>
<dbReference type="RefSeq" id="XP_014248733.1">
    <property type="nucleotide sequence ID" value="XM_014393247.1"/>
</dbReference>
<name>A0A8I6RPG6_CIMLE</name>
<dbReference type="PANTHER" id="PTHR45942">
    <property type="entry name" value="PROTEIN PHOSPATASE 3 REGULATORY SUBUNIT B ALPHA ISOFORM TYPE 1"/>
    <property type="match status" value="1"/>
</dbReference>
<dbReference type="AlphaFoldDB" id="A0A8I6RPG6"/>
<keyword evidence="1" id="KW-0479">Metal-binding</keyword>
<sequence length="186" mass="22079">MLGLISSNLKALKNVVSPNKLSGVRYYSSCVEDESPFTEQELTRFRDIFVRHDLDQNCKLDRWEFNNVCRHFIGRSYYSTDLNKIFCKVDKNKDEYVDWDELLVHLGLRFTEQSKQSMVIAFNIFDKNADGLIHWWETKQALFYLGENTMADSIRYKYDLVDTDQDEQLTFPEFLKFVCQHVKKSN</sequence>
<feature type="domain" description="EF-hand" evidence="3">
    <location>
        <begin position="77"/>
        <end position="112"/>
    </location>
</feature>
<evidence type="ECO:0000313" key="4">
    <source>
        <dbReference type="EnsemblMetazoa" id="XP_014248733.1"/>
    </source>
</evidence>